<dbReference type="InterPro" id="IPR021133">
    <property type="entry name" value="HEAT_type_2"/>
</dbReference>
<dbReference type="InterPro" id="IPR016024">
    <property type="entry name" value="ARM-type_fold"/>
</dbReference>
<keyword evidence="4" id="KW-0456">Lyase</keyword>
<sequence>MNNQDATATPMEQIKARLYSTDQDTSGLALGELIRLGKQATPVLLEALTNSNPRTRRLAAEGLSEIADPASADALFQATHDTNGEVRARAATALHQLGDKRSLAALVATLDDYPDILHNPYTASMYPLMRGGKEVLPLVVPLLKAPNDLTRERAFLIVKAVVSKLPQGQDWNQLWQSLGSYDPIGPQAERDKAAQQWEEWLSKELL</sequence>
<dbReference type="SUPFAM" id="SSF48371">
    <property type="entry name" value="ARM repeat"/>
    <property type="match status" value="1"/>
</dbReference>
<dbReference type="InterPro" id="IPR011989">
    <property type="entry name" value="ARM-like"/>
</dbReference>
<dbReference type="Proteomes" id="UP000514713">
    <property type="component" value="Chromosome"/>
</dbReference>
<dbReference type="AlphaFoldDB" id="A0A7D7QDG2"/>
<evidence type="ECO:0000256" key="2">
    <source>
        <dbReference type="ARBA" id="ARBA00022549"/>
    </source>
</evidence>
<name>A0A7D7QDG2_9NOSO</name>
<dbReference type="KEGG" id="ned:HUN01_13165"/>
<evidence type="ECO:0000256" key="4">
    <source>
        <dbReference type="ARBA" id="ARBA00023239"/>
    </source>
</evidence>
<keyword evidence="7" id="KW-1185">Reference proteome</keyword>
<dbReference type="PANTHER" id="PTHR12697">
    <property type="entry name" value="PBS LYASE HEAT-LIKE PROTEIN"/>
    <property type="match status" value="1"/>
</dbReference>
<gene>
    <name evidence="6" type="ORF">HUN01_13165</name>
</gene>
<evidence type="ECO:0000313" key="7">
    <source>
        <dbReference type="Proteomes" id="UP000514713"/>
    </source>
</evidence>
<proteinExistence type="inferred from homology"/>
<dbReference type="Pfam" id="PF13646">
    <property type="entry name" value="HEAT_2"/>
    <property type="match status" value="1"/>
</dbReference>
<dbReference type="InterPro" id="IPR004155">
    <property type="entry name" value="PBS_lyase_HEAT"/>
</dbReference>
<evidence type="ECO:0000256" key="5">
    <source>
        <dbReference type="ARBA" id="ARBA00045876"/>
    </source>
</evidence>
<comment type="function">
    <text evidence="5">Catalyzes the hydroxylation of the N(6)-(4-aminobutyl)-L-lysine intermediate produced by deoxyhypusine synthase/DHPS on a critical lysine of the eukaryotic translation initiation factor 5A/eIF-5A. This is the second step of the post-translational modification of that lysine into an unusual amino acid residue named hypusine. Hypusination is unique to mature eIF-5A factor and is essential for its function.</text>
</comment>
<comment type="similarity">
    <text evidence="1">Belongs to the CpcE/RpcE/PecE family.</text>
</comment>
<evidence type="ECO:0000256" key="3">
    <source>
        <dbReference type="ARBA" id="ARBA00022738"/>
    </source>
</evidence>
<dbReference type="GO" id="GO:0016829">
    <property type="term" value="F:lyase activity"/>
    <property type="evidence" value="ECO:0007669"/>
    <property type="project" value="UniProtKB-KW"/>
</dbReference>
<dbReference type="GO" id="GO:0016491">
    <property type="term" value="F:oxidoreductase activity"/>
    <property type="evidence" value="ECO:0007669"/>
    <property type="project" value="TreeGrafter"/>
</dbReference>
<dbReference type="EMBL" id="CP054698">
    <property type="protein sequence ID" value="QMS88499.1"/>
    <property type="molecule type" value="Genomic_DNA"/>
</dbReference>
<dbReference type="GO" id="GO:0030089">
    <property type="term" value="C:phycobilisome"/>
    <property type="evidence" value="ECO:0007669"/>
    <property type="project" value="UniProtKB-KW"/>
</dbReference>
<organism evidence="6 7">
    <name type="scientific">Nostoc edaphicum CCNP1411</name>
    <dbReference type="NCBI Taxonomy" id="1472755"/>
    <lineage>
        <taxon>Bacteria</taxon>
        <taxon>Bacillati</taxon>
        <taxon>Cyanobacteriota</taxon>
        <taxon>Cyanophyceae</taxon>
        <taxon>Nostocales</taxon>
        <taxon>Nostocaceae</taxon>
        <taxon>Nostoc</taxon>
    </lineage>
</organism>
<evidence type="ECO:0000313" key="6">
    <source>
        <dbReference type="EMBL" id="QMS88499.1"/>
    </source>
</evidence>
<dbReference type="PROSITE" id="PS50077">
    <property type="entry name" value="HEAT_REPEAT"/>
    <property type="match status" value="1"/>
</dbReference>
<reference evidence="7" key="1">
    <citation type="submission" date="2020-06" db="EMBL/GenBank/DDBJ databases">
        <title>Nostoc edaphicum CCNP1411 genome.</title>
        <authorList>
            <person name="Fidor A."/>
            <person name="Grabski M."/>
            <person name="Gawor J."/>
            <person name="Gromadka R."/>
            <person name="Wegrzyn G."/>
            <person name="Mazur-Marzec H."/>
        </authorList>
    </citation>
    <scope>NUCLEOTIDE SEQUENCE [LARGE SCALE GENOMIC DNA]</scope>
    <source>
        <strain evidence="7">CCNP1411</strain>
    </source>
</reference>
<dbReference type="PANTHER" id="PTHR12697:SF5">
    <property type="entry name" value="DEOXYHYPUSINE HYDROXYLASE"/>
    <property type="match status" value="1"/>
</dbReference>
<accession>A0A7D7QDG2</accession>
<dbReference type="Gene3D" id="1.25.10.10">
    <property type="entry name" value="Leucine-rich Repeat Variant"/>
    <property type="match status" value="1"/>
</dbReference>
<keyword evidence="2" id="KW-0042">Antenna complex</keyword>
<evidence type="ECO:0000256" key="1">
    <source>
        <dbReference type="ARBA" id="ARBA00009299"/>
    </source>
</evidence>
<protein>
    <submittedName>
        <fullName evidence="6">HEAT repeat domain-containing protein</fullName>
    </submittedName>
</protein>
<keyword evidence="3" id="KW-0605">Phycobilisome</keyword>
<dbReference type="RefSeq" id="WP_181931652.1">
    <property type="nucleotide sequence ID" value="NZ_CP054698.1"/>
</dbReference>
<dbReference type="SMART" id="SM00567">
    <property type="entry name" value="EZ_HEAT"/>
    <property type="match status" value="2"/>
</dbReference>